<reference evidence="3 4" key="1">
    <citation type="submission" date="2020-08" db="EMBL/GenBank/DDBJ databases">
        <title>Winkia gen. nov., sp. nov., isolated from faeces of the Anser albifrons in China.</title>
        <authorList>
            <person name="Liu Q."/>
        </authorList>
    </citation>
    <scope>NUCLEOTIDE SEQUENCE [LARGE SCALE GENOMIC DNA]</scope>
    <source>
        <strain evidence="3 4">C62</strain>
    </source>
</reference>
<dbReference type="EMBL" id="JACRUO010000001">
    <property type="protein sequence ID" value="MBD3689430.1"/>
    <property type="molecule type" value="Genomic_DNA"/>
</dbReference>
<evidence type="ECO:0000313" key="4">
    <source>
        <dbReference type="Proteomes" id="UP000627538"/>
    </source>
</evidence>
<evidence type="ECO:0000259" key="2">
    <source>
        <dbReference type="Pfam" id="PF19843"/>
    </source>
</evidence>
<feature type="domain" description="DUF6318" evidence="2">
    <location>
        <begin position="48"/>
        <end position="182"/>
    </location>
</feature>
<organism evidence="3 4">
    <name type="scientific">Nanchangia anserum</name>
    <dbReference type="NCBI Taxonomy" id="2692125"/>
    <lineage>
        <taxon>Bacteria</taxon>
        <taxon>Bacillati</taxon>
        <taxon>Actinomycetota</taxon>
        <taxon>Actinomycetes</taxon>
        <taxon>Actinomycetales</taxon>
        <taxon>Actinomycetaceae</taxon>
        <taxon>Nanchangia</taxon>
    </lineage>
</organism>
<evidence type="ECO:0000256" key="1">
    <source>
        <dbReference type="SAM" id="MobiDB-lite"/>
    </source>
</evidence>
<dbReference type="InterPro" id="IPR046281">
    <property type="entry name" value="DUF6318"/>
</dbReference>
<evidence type="ECO:0000313" key="3">
    <source>
        <dbReference type="EMBL" id="MBD3689430.1"/>
    </source>
</evidence>
<protein>
    <recommendedName>
        <fullName evidence="2">DUF6318 domain-containing protein</fullName>
    </recommendedName>
</protein>
<feature type="region of interest" description="Disordered" evidence="1">
    <location>
        <begin position="17"/>
        <end position="57"/>
    </location>
</feature>
<dbReference type="AlphaFoldDB" id="A0A8I0G7R7"/>
<dbReference type="RefSeq" id="WP_191071477.1">
    <property type="nucleotide sequence ID" value="NZ_CP060506.1"/>
</dbReference>
<dbReference type="Proteomes" id="UP000627538">
    <property type="component" value="Unassembled WGS sequence"/>
</dbReference>
<proteinExistence type="predicted"/>
<sequence length="193" mass="21004">MIVALSIAAVAATTACSHEPEAAPSAPPRESTPSFAPPSGDVWPYETPSLSPDAERDDDAGACAVAEYLMDAISYDAVRGRHDALDRYSLPECPTCQEFSDSIDDEVRNGGWTRGDYSTITGRSILGPQDGDDASIVYCVFDADVAEAQVWDGVSDAVTYYGEGTARFVFQMQRTERGWRVKDWSSRTDREIS</sequence>
<comment type="caution">
    <text evidence="3">The sequence shown here is derived from an EMBL/GenBank/DDBJ whole genome shotgun (WGS) entry which is preliminary data.</text>
</comment>
<dbReference type="Pfam" id="PF19843">
    <property type="entry name" value="DUF6318"/>
    <property type="match status" value="1"/>
</dbReference>
<feature type="compositionally biased region" description="Low complexity" evidence="1">
    <location>
        <begin position="22"/>
        <end position="34"/>
    </location>
</feature>
<name>A0A8I0G7R7_9ACTO</name>
<keyword evidence="4" id="KW-1185">Reference proteome</keyword>
<accession>A0A8I0G7R7</accession>
<gene>
    <name evidence="3" type="ORF">H8R10_04190</name>
</gene>